<organism evidence="2 3">
    <name type="scientific">Streptococcus ictaluri 707-05</name>
    <dbReference type="NCBI Taxonomy" id="764299"/>
    <lineage>
        <taxon>Bacteria</taxon>
        <taxon>Bacillati</taxon>
        <taxon>Bacillota</taxon>
        <taxon>Bacilli</taxon>
        <taxon>Lactobacillales</taxon>
        <taxon>Streptococcaceae</taxon>
        <taxon>Streptococcus</taxon>
    </lineage>
</organism>
<accession>G5K0T8</accession>
<dbReference type="EMBL" id="AEUX02000003">
    <property type="protein sequence ID" value="EHI70499.1"/>
    <property type="molecule type" value="Genomic_DNA"/>
</dbReference>
<dbReference type="GO" id="GO:0005829">
    <property type="term" value="C:cytosol"/>
    <property type="evidence" value="ECO:0007669"/>
    <property type="project" value="TreeGrafter"/>
</dbReference>
<dbReference type="GO" id="GO:0033194">
    <property type="term" value="P:response to hydroperoxide"/>
    <property type="evidence" value="ECO:0007669"/>
    <property type="project" value="TreeGrafter"/>
</dbReference>
<gene>
    <name evidence="2" type="ORF">STRIC_0214</name>
</gene>
<proteinExistence type="inferred from homology"/>
<dbReference type="PANTHER" id="PTHR30283:SF4">
    <property type="entry name" value="PEROXIDE STRESS RESISTANCE PROTEIN YAAA"/>
    <property type="match status" value="1"/>
</dbReference>
<dbReference type="InterPro" id="IPR005583">
    <property type="entry name" value="YaaA"/>
</dbReference>
<protein>
    <recommendedName>
        <fullName evidence="1">UPF0246 protein STRIC_0214</fullName>
    </recommendedName>
</protein>
<reference evidence="2 3" key="1">
    <citation type="journal article" date="2014" name="Int. J. Syst. Evol. Microbiol.">
        <title>Phylogenomics and the dynamic genome evolution of the genus Streptococcus.</title>
        <authorList>
            <consortium name="The Broad Institute Genome Sequencing Platform"/>
            <person name="Richards V.P."/>
            <person name="Palmer S.R."/>
            <person name="Pavinski Bitar P.D."/>
            <person name="Qin X."/>
            <person name="Weinstock G.M."/>
            <person name="Highlander S.K."/>
            <person name="Town C.D."/>
            <person name="Burne R.A."/>
            <person name="Stanhope M.J."/>
        </authorList>
    </citation>
    <scope>NUCLEOTIDE SEQUENCE [LARGE SCALE GENOMIC DNA]</scope>
    <source>
        <strain evidence="2 3">707-05</strain>
    </source>
</reference>
<dbReference type="NCBIfam" id="NF002543">
    <property type="entry name" value="PRK02101.1-4"/>
    <property type="match status" value="1"/>
</dbReference>
<name>G5K0T8_9STRE</name>
<sequence>MAHFFNYNMLMLTFLIPTAKEMKILTNYFPHHLSQKSKSILESILSLSNQELAKAYHIKEAAVPKEVERFDCMIKEKAKAYPAYQLFNGLMYRYIKDDTFSDASLEYFLKHAFITSSFYGIIPADAKIAEHRLDFQTKLKVEGQSLKNYWRSDYDAFAKEQSQLISLLSSEFEEVFSKESRQLWISMKFLEEKDGQLKSHSTISKKARGAFLTACANHLVEQLDDLKALQFNGFSYSEQMSSPSQYVYIKKEA</sequence>
<dbReference type="Pfam" id="PF03883">
    <property type="entry name" value="H2O2_YaaD"/>
    <property type="match status" value="1"/>
</dbReference>
<keyword evidence="3" id="KW-1185">Reference proteome</keyword>
<comment type="similarity">
    <text evidence="1">Belongs to the UPF0246 family.</text>
</comment>
<comment type="caution">
    <text evidence="2">The sequence shown here is derived from an EMBL/GenBank/DDBJ whole genome shotgun (WGS) entry which is preliminary data.</text>
</comment>
<dbReference type="HAMAP" id="MF_00652">
    <property type="entry name" value="UPF0246"/>
    <property type="match status" value="1"/>
</dbReference>
<dbReference type="eggNOG" id="COG3022">
    <property type="taxonomic scope" value="Bacteria"/>
</dbReference>
<evidence type="ECO:0000256" key="1">
    <source>
        <dbReference type="HAMAP-Rule" id="MF_00652"/>
    </source>
</evidence>
<dbReference type="Proteomes" id="UP000003330">
    <property type="component" value="Unassembled WGS sequence"/>
</dbReference>
<dbReference type="PANTHER" id="PTHR30283">
    <property type="entry name" value="PEROXIDE STRESS RESPONSE PROTEIN YAAA"/>
    <property type="match status" value="1"/>
</dbReference>
<dbReference type="AlphaFoldDB" id="G5K0T8"/>
<dbReference type="STRING" id="764299.STRIC_0214"/>
<evidence type="ECO:0000313" key="2">
    <source>
        <dbReference type="EMBL" id="EHI70499.1"/>
    </source>
</evidence>
<evidence type="ECO:0000313" key="3">
    <source>
        <dbReference type="Proteomes" id="UP000003330"/>
    </source>
</evidence>